<sequence>MERSDPARKSCPSESRGLQRIDQDERETTQSFLVRNLFGQPRSAPIRIADKELAKLYLKGSGLSAPQRIRQSQPLPRPLKMYPSPAEPCRKTDSANRSNTCFFLRSLGPGTFVPLPTANRFRSLRNGRLAVLARLGRLLLPAQRTSQTTQPLLKSIQPRLTAQILDVMPLIDRIMPAAQQTTKINIANLAEGTSLADVMTSFSQFGKIMRCSLKQHYDGQDTSVLLYG</sequence>
<dbReference type="InterPro" id="IPR035979">
    <property type="entry name" value="RBD_domain_sf"/>
</dbReference>
<evidence type="ECO:0000256" key="1">
    <source>
        <dbReference type="SAM" id="MobiDB-lite"/>
    </source>
</evidence>
<dbReference type="Proteomes" id="UP000325313">
    <property type="component" value="Unassembled WGS sequence"/>
</dbReference>
<gene>
    <name evidence="2" type="ORF">PGTUg99_006667</name>
</gene>
<evidence type="ECO:0000313" key="2">
    <source>
        <dbReference type="EMBL" id="KAA1134654.1"/>
    </source>
</evidence>
<reference evidence="2 3" key="1">
    <citation type="submission" date="2019-05" db="EMBL/GenBank/DDBJ databases">
        <title>Emergence of the Ug99 lineage of the wheat stem rust pathogen through somatic hybridization.</title>
        <authorList>
            <person name="Li F."/>
            <person name="Upadhyaya N.M."/>
            <person name="Sperschneider J."/>
            <person name="Matny O."/>
            <person name="Nguyen-Phuc H."/>
            <person name="Mago R."/>
            <person name="Raley C."/>
            <person name="Miller M.E."/>
            <person name="Silverstein K.A.T."/>
            <person name="Henningsen E."/>
            <person name="Hirsch C.D."/>
            <person name="Visser B."/>
            <person name="Pretorius Z.A."/>
            <person name="Steffenson B.J."/>
            <person name="Schwessinger B."/>
            <person name="Dodds P.N."/>
            <person name="Figueroa M."/>
        </authorList>
    </citation>
    <scope>NUCLEOTIDE SEQUENCE [LARGE SCALE GENOMIC DNA]</scope>
    <source>
        <strain evidence="2 3">Ug99</strain>
    </source>
</reference>
<accession>A0A5B0SDZ9</accession>
<protein>
    <submittedName>
        <fullName evidence="2">Uncharacterized protein</fullName>
    </submittedName>
</protein>
<feature type="region of interest" description="Disordered" evidence="1">
    <location>
        <begin position="1"/>
        <end position="26"/>
    </location>
</feature>
<proteinExistence type="predicted"/>
<dbReference type="AlphaFoldDB" id="A0A5B0SDZ9"/>
<dbReference type="SUPFAM" id="SSF54928">
    <property type="entry name" value="RNA-binding domain, RBD"/>
    <property type="match status" value="1"/>
</dbReference>
<comment type="caution">
    <text evidence="2">The sequence shown here is derived from an EMBL/GenBank/DDBJ whole genome shotgun (WGS) entry which is preliminary data.</text>
</comment>
<feature type="compositionally biased region" description="Basic and acidic residues" evidence="1">
    <location>
        <begin position="17"/>
        <end position="26"/>
    </location>
</feature>
<dbReference type="GO" id="GO:0003676">
    <property type="term" value="F:nucleic acid binding"/>
    <property type="evidence" value="ECO:0007669"/>
    <property type="project" value="InterPro"/>
</dbReference>
<organism evidence="2 3">
    <name type="scientific">Puccinia graminis f. sp. tritici</name>
    <dbReference type="NCBI Taxonomy" id="56615"/>
    <lineage>
        <taxon>Eukaryota</taxon>
        <taxon>Fungi</taxon>
        <taxon>Dikarya</taxon>
        <taxon>Basidiomycota</taxon>
        <taxon>Pucciniomycotina</taxon>
        <taxon>Pucciniomycetes</taxon>
        <taxon>Pucciniales</taxon>
        <taxon>Pucciniaceae</taxon>
        <taxon>Puccinia</taxon>
    </lineage>
</organism>
<dbReference type="EMBL" id="VDEP01000047">
    <property type="protein sequence ID" value="KAA1134654.1"/>
    <property type="molecule type" value="Genomic_DNA"/>
</dbReference>
<evidence type="ECO:0000313" key="3">
    <source>
        <dbReference type="Proteomes" id="UP000325313"/>
    </source>
</evidence>
<name>A0A5B0SDZ9_PUCGR</name>